<dbReference type="Pfam" id="PF01661">
    <property type="entry name" value="Macro"/>
    <property type="match status" value="2"/>
</dbReference>
<proteinExistence type="predicted"/>
<dbReference type="InterPro" id="IPR043472">
    <property type="entry name" value="Macro_dom-like"/>
</dbReference>
<dbReference type="PANTHER" id="PTHR11106:SF27">
    <property type="entry name" value="MACRO DOMAIN-CONTAINING PROTEIN"/>
    <property type="match status" value="1"/>
</dbReference>
<organism evidence="2 3">
    <name type="scientific">Candidatus Roizmanbacteria bacterium RIFCSPHIGHO2_01_FULL_39_8</name>
    <dbReference type="NCBI Taxonomy" id="1802033"/>
    <lineage>
        <taxon>Bacteria</taxon>
        <taxon>Candidatus Roizmaniibacteriota</taxon>
    </lineage>
</organism>
<accession>A0A1F7GMF2</accession>
<dbReference type="EMBL" id="MFZI01000039">
    <property type="protein sequence ID" value="OGK20190.1"/>
    <property type="molecule type" value="Genomic_DNA"/>
</dbReference>
<evidence type="ECO:0000259" key="1">
    <source>
        <dbReference type="PROSITE" id="PS51154"/>
    </source>
</evidence>
<dbReference type="Gene3D" id="3.40.220.10">
    <property type="entry name" value="Leucine Aminopeptidase, subunit E, domain 1"/>
    <property type="match status" value="1"/>
</dbReference>
<sequence length="218" mass="24386">MSVPESALGPTRRAEKYHPLKIILLQGNLLAERVDAIVNPANESLLGGGGLDGMIHGFAGPELLKECETLNGCETGNAKITKGYRLPASHVIHAVGPIYPDRPTDRYSEYFTEYLKASPTRRQEIEQLFQKDVEKARELLLSVHKNILRVAQENGLKRISIPAISTGIFGYPTEDASKVAHQAVFEYLRDYGEGSLEEIRFVLYETEKYNLYEKAFSS</sequence>
<evidence type="ECO:0000313" key="3">
    <source>
        <dbReference type="Proteomes" id="UP000177026"/>
    </source>
</evidence>
<dbReference type="Proteomes" id="UP000177026">
    <property type="component" value="Unassembled WGS sequence"/>
</dbReference>
<name>A0A1F7GMF2_9BACT</name>
<evidence type="ECO:0000313" key="2">
    <source>
        <dbReference type="EMBL" id="OGK20190.1"/>
    </source>
</evidence>
<dbReference type="SMART" id="SM00506">
    <property type="entry name" value="A1pp"/>
    <property type="match status" value="1"/>
</dbReference>
<dbReference type="SUPFAM" id="SSF52949">
    <property type="entry name" value="Macro domain-like"/>
    <property type="match status" value="1"/>
</dbReference>
<dbReference type="InterPro" id="IPR002589">
    <property type="entry name" value="Macro_dom"/>
</dbReference>
<reference evidence="2 3" key="1">
    <citation type="journal article" date="2016" name="Nat. Commun.">
        <title>Thousands of microbial genomes shed light on interconnected biogeochemical processes in an aquifer system.</title>
        <authorList>
            <person name="Anantharaman K."/>
            <person name="Brown C.T."/>
            <person name="Hug L.A."/>
            <person name="Sharon I."/>
            <person name="Castelle C.J."/>
            <person name="Probst A.J."/>
            <person name="Thomas B.C."/>
            <person name="Singh A."/>
            <person name="Wilkins M.J."/>
            <person name="Karaoz U."/>
            <person name="Brodie E.L."/>
            <person name="Williams K.H."/>
            <person name="Hubbard S.S."/>
            <person name="Banfield J.F."/>
        </authorList>
    </citation>
    <scope>NUCLEOTIDE SEQUENCE [LARGE SCALE GENOMIC DNA]</scope>
</reference>
<dbReference type="PANTHER" id="PTHR11106">
    <property type="entry name" value="GANGLIOSIDE INDUCED DIFFERENTIATION ASSOCIATED PROTEIN 2-RELATED"/>
    <property type="match status" value="1"/>
</dbReference>
<comment type="caution">
    <text evidence="2">The sequence shown here is derived from an EMBL/GenBank/DDBJ whole genome shotgun (WGS) entry which is preliminary data.</text>
</comment>
<gene>
    <name evidence="2" type="ORF">A2866_01630</name>
</gene>
<feature type="domain" description="Macro" evidence="1">
    <location>
        <begin position="9"/>
        <end position="218"/>
    </location>
</feature>
<protein>
    <recommendedName>
        <fullName evidence="1">Macro domain-containing protein</fullName>
    </recommendedName>
</protein>
<dbReference type="AlphaFoldDB" id="A0A1F7GMF2"/>
<dbReference type="PROSITE" id="PS51154">
    <property type="entry name" value="MACRO"/>
    <property type="match status" value="1"/>
</dbReference>